<feature type="signal peptide" evidence="7">
    <location>
        <begin position="1"/>
        <end position="24"/>
    </location>
</feature>
<keyword evidence="11" id="KW-1185">Reference proteome</keyword>
<evidence type="ECO:0000256" key="6">
    <source>
        <dbReference type="SAM" id="Phobius"/>
    </source>
</evidence>
<dbReference type="InterPro" id="IPR053937">
    <property type="entry name" value="GOST_TM"/>
</dbReference>
<proteinExistence type="predicted"/>
<evidence type="ECO:0000256" key="1">
    <source>
        <dbReference type="ARBA" id="ARBA00004141"/>
    </source>
</evidence>
<feature type="transmembrane region" description="Helical" evidence="6">
    <location>
        <begin position="355"/>
        <end position="373"/>
    </location>
</feature>
<evidence type="ECO:0000256" key="7">
    <source>
        <dbReference type="SAM" id="SignalP"/>
    </source>
</evidence>
<comment type="subcellular location">
    <subcellularLocation>
        <location evidence="1">Membrane</location>
        <topology evidence="1">Multi-pass membrane protein</topology>
    </subcellularLocation>
</comment>
<feature type="transmembrane region" description="Helical" evidence="6">
    <location>
        <begin position="312"/>
        <end position="334"/>
    </location>
</feature>
<name>A0AAP0DD90_9ASTR</name>
<feature type="transmembrane region" description="Helical" evidence="6">
    <location>
        <begin position="385"/>
        <end position="408"/>
    </location>
</feature>
<dbReference type="Pfam" id="PF06814">
    <property type="entry name" value="GOST_TM"/>
    <property type="match status" value="1"/>
</dbReference>
<feature type="transmembrane region" description="Helical" evidence="6">
    <location>
        <begin position="209"/>
        <end position="227"/>
    </location>
</feature>
<dbReference type="EMBL" id="JBCNJP010000010">
    <property type="protein sequence ID" value="KAK9072754.1"/>
    <property type="molecule type" value="Genomic_DNA"/>
</dbReference>
<accession>A0AAP0DD90</accession>
<keyword evidence="4 6" id="KW-1133">Transmembrane helix</keyword>
<evidence type="ECO:0000313" key="10">
    <source>
        <dbReference type="EMBL" id="KAK9072754.1"/>
    </source>
</evidence>
<evidence type="ECO:0000256" key="5">
    <source>
        <dbReference type="ARBA" id="ARBA00023136"/>
    </source>
</evidence>
<dbReference type="PANTHER" id="PTHR21229:SF2">
    <property type="entry name" value="RE59932P"/>
    <property type="match status" value="1"/>
</dbReference>
<dbReference type="GO" id="GO:0016020">
    <property type="term" value="C:membrane"/>
    <property type="evidence" value="ECO:0007669"/>
    <property type="project" value="UniProtKB-SubCell"/>
</dbReference>
<reference evidence="10 11" key="1">
    <citation type="submission" date="2024-04" db="EMBL/GenBank/DDBJ databases">
        <title>The reference genome of an endangered Asteraceae, Deinandra increscens subsp. villosa, native to the Central Coast of California.</title>
        <authorList>
            <person name="Guilliams M."/>
            <person name="Hasenstab-Lehman K."/>
            <person name="Meyer R."/>
            <person name="Mcevoy S."/>
        </authorList>
    </citation>
    <scope>NUCLEOTIDE SEQUENCE [LARGE SCALE GENOMIC DNA]</scope>
    <source>
        <tissue evidence="10">Leaf</tissue>
    </source>
</reference>
<dbReference type="PANTHER" id="PTHR21229">
    <property type="entry name" value="LUNG SEVEN TRANSMEMBRANE RECEPTOR"/>
    <property type="match status" value="1"/>
</dbReference>
<evidence type="ECO:0000313" key="11">
    <source>
        <dbReference type="Proteomes" id="UP001408789"/>
    </source>
</evidence>
<evidence type="ECO:0000259" key="8">
    <source>
        <dbReference type="Pfam" id="PF06814"/>
    </source>
</evidence>
<keyword evidence="2 6" id="KW-0812">Transmembrane</keyword>
<evidence type="ECO:0000256" key="4">
    <source>
        <dbReference type="ARBA" id="ARBA00022989"/>
    </source>
</evidence>
<gene>
    <name evidence="10" type="ORF">SSX86_009189</name>
</gene>
<evidence type="ECO:0000256" key="3">
    <source>
        <dbReference type="ARBA" id="ARBA00022729"/>
    </source>
</evidence>
<dbReference type="InterPro" id="IPR054103">
    <property type="entry name" value="CAND6-7_N"/>
</dbReference>
<evidence type="ECO:0000259" key="9">
    <source>
        <dbReference type="Pfam" id="PF21904"/>
    </source>
</evidence>
<dbReference type="InterPro" id="IPR009637">
    <property type="entry name" value="GPR107/GPR108-like"/>
</dbReference>
<dbReference type="Pfam" id="PF21904">
    <property type="entry name" value="CAND6-7_N"/>
    <property type="match status" value="1"/>
</dbReference>
<keyword evidence="5 6" id="KW-0472">Membrane</keyword>
<feature type="domain" description="CAND6/7 N-terminal" evidence="9">
    <location>
        <begin position="27"/>
        <end position="159"/>
    </location>
</feature>
<feature type="transmembrane region" description="Helical" evidence="6">
    <location>
        <begin position="179"/>
        <end position="197"/>
    </location>
</feature>
<organism evidence="10 11">
    <name type="scientific">Deinandra increscens subsp. villosa</name>
    <dbReference type="NCBI Taxonomy" id="3103831"/>
    <lineage>
        <taxon>Eukaryota</taxon>
        <taxon>Viridiplantae</taxon>
        <taxon>Streptophyta</taxon>
        <taxon>Embryophyta</taxon>
        <taxon>Tracheophyta</taxon>
        <taxon>Spermatophyta</taxon>
        <taxon>Magnoliopsida</taxon>
        <taxon>eudicotyledons</taxon>
        <taxon>Gunneridae</taxon>
        <taxon>Pentapetalae</taxon>
        <taxon>asterids</taxon>
        <taxon>campanulids</taxon>
        <taxon>Asterales</taxon>
        <taxon>Asteraceae</taxon>
        <taxon>Asteroideae</taxon>
        <taxon>Heliantheae alliance</taxon>
        <taxon>Madieae</taxon>
        <taxon>Madiinae</taxon>
        <taxon>Deinandra</taxon>
    </lineage>
</organism>
<dbReference type="Proteomes" id="UP001408789">
    <property type="component" value="Unassembled WGS sequence"/>
</dbReference>
<evidence type="ECO:0000256" key="2">
    <source>
        <dbReference type="ARBA" id="ARBA00022692"/>
    </source>
</evidence>
<feature type="chain" id="PRO_5042994570" evidence="7">
    <location>
        <begin position="25"/>
        <end position="416"/>
    </location>
</feature>
<feature type="transmembrane region" description="Helical" evidence="6">
    <location>
        <begin position="281"/>
        <end position="300"/>
    </location>
</feature>
<dbReference type="AlphaFoldDB" id="A0AAP0DD90"/>
<keyword evidence="3 7" id="KW-0732">Signal</keyword>
<feature type="transmembrane region" description="Helical" evidence="6">
    <location>
        <begin position="247"/>
        <end position="269"/>
    </location>
</feature>
<dbReference type="GO" id="GO:0005794">
    <property type="term" value="C:Golgi apparatus"/>
    <property type="evidence" value="ECO:0007669"/>
    <property type="project" value="TreeGrafter"/>
</dbReference>
<protein>
    <submittedName>
        <fullName evidence="10">Uncharacterized protein</fullName>
    </submittedName>
</protein>
<sequence>MSVLGKTVTFILLIFCLLTAPSTAAIKSIKIRSDNRPLILFEKFGFTNSGNLSIAISNLSVISADSLFDPDPSFIGFFLLSDEKQIQFLFEIQQSPGLCVLDSMFVTLLFTFQNVSELHSLFHRSYNVTHPNEYSLFFANCNPLSSANLTMDVRVEAYNIYDGTTKDYLSVGLTELPSLYFIFSLIYINFLAIWIRVGFKNRRSVHRIHLLMGALLTMQAVSMFCNAEERHHVKATGTPQGWDVTFYVFRFMNSVLLFIVIVLIGAGWWYLKPFLQKKENIFLMIMIPFQVLSDVASIVMDETGPSSKDWVAWNQVYTVNDVICCCVVMLPIFWSIRSLKEPSKTDEKAGRSLSLFVQFYRLVTGYLLFTRIGVFGLETIVGYKSQWVCSAAVEIGTFVFYLVMFFMFRPIEEDGY</sequence>
<comment type="caution">
    <text evidence="10">The sequence shown here is derived from an EMBL/GenBank/DDBJ whole genome shotgun (WGS) entry which is preliminary data.</text>
</comment>
<feature type="domain" description="GOST seven transmembrane" evidence="8">
    <location>
        <begin position="177"/>
        <end position="412"/>
    </location>
</feature>